<dbReference type="Proteomes" id="UP000054248">
    <property type="component" value="Unassembled WGS sequence"/>
</dbReference>
<comment type="subcellular location">
    <subcellularLocation>
        <location evidence="6">Golgi apparatus membrane</location>
        <topology evidence="6">Multi-pass membrane protein</topology>
    </subcellularLocation>
    <subcellularLocation>
        <location evidence="1">Membrane</location>
        <topology evidence="1">Multi-pass membrane protein</topology>
    </subcellularLocation>
</comment>
<dbReference type="InterPro" id="IPR006977">
    <property type="entry name" value="Yip1_dom"/>
</dbReference>
<evidence type="ECO:0000256" key="6">
    <source>
        <dbReference type="RuleBase" id="RU361264"/>
    </source>
</evidence>
<dbReference type="Pfam" id="PF04893">
    <property type="entry name" value="Yip1"/>
    <property type="match status" value="1"/>
</dbReference>
<dbReference type="HOGENOM" id="CLU_059606_2_1_1"/>
<dbReference type="GO" id="GO:0031267">
    <property type="term" value="F:small GTPase binding"/>
    <property type="evidence" value="ECO:0007669"/>
    <property type="project" value="InterPro"/>
</dbReference>
<dbReference type="PANTHER" id="PTHR12822">
    <property type="entry name" value="PROTEIN YIPF"/>
    <property type="match status" value="1"/>
</dbReference>
<proteinExistence type="inferred from homology"/>
<feature type="transmembrane region" description="Helical" evidence="6">
    <location>
        <begin position="99"/>
        <end position="122"/>
    </location>
</feature>
<evidence type="ECO:0000256" key="4">
    <source>
        <dbReference type="ARBA" id="ARBA00022989"/>
    </source>
</evidence>
<evidence type="ECO:0000256" key="2">
    <source>
        <dbReference type="ARBA" id="ARBA00010596"/>
    </source>
</evidence>
<dbReference type="GO" id="GO:0016192">
    <property type="term" value="P:vesicle-mediated transport"/>
    <property type="evidence" value="ECO:0007669"/>
    <property type="project" value="InterPro"/>
</dbReference>
<evidence type="ECO:0000313" key="9">
    <source>
        <dbReference type="Proteomes" id="UP000054248"/>
    </source>
</evidence>
<dbReference type="AlphaFoldDB" id="A0A0C3KKE5"/>
<evidence type="ECO:0000313" key="8">
    <source>
        <dbReference type="EMBL" id="KIO21863.1"/>
    </source>
</evidence>
<dbReference type="OrthoDB" id="10256463at2759"/>
<keyword evidence="4 6" id="KW-1133">Transmembrane helix</keyword>
<keyword evidence="3 6" id="KW-0812">Transmembrane</keyword>
<reference evidence="8 9" key="1">
    <citation type="submission" date="2014-04" db="EMBL/GenBank/DDBJ databases">
        <authorList>
            <consortium name="DOE Joint Genome Institute"/>
            <person name="Kuo A."/>
            <person name="Girlanda M."/>
            <person name="Perotto S."/>
            <person name="Kohler A."/>
            <person name="Nagy L.G."/>
            <person name="Floudas D."/>
            <person name="Copeland A."/>
            <person name="Barry K.W."/>
            <person name="Cichocki N."/>
            <person name="Veneault-Fourrey C."/>
            <person name="LaButti K."/>
            <person name="Lindquist E.A."/>
            <person name="Lipzen A."/>
            <person name="Lundell T."/>
            <person name="Morin E."/>
            <person name="Murat C."/>
            <person name="Sun H."/>
            <person name="Tunlid A."/>
            <person name="Henrissat B."/>
            <person name="Grigoriev I.V."/>
            <person name="Hibbett D.S."/>
            <person name="Martin F."/>
            <person name="Nordberg H.P."/>
            <person name="Cantor M.N."/>
            <person name="Hua S.X."/>
        </authorList>
    </citation>
    <scope>NUCLEOTIDE SEQUENCE [LARGE SCALE GENOMIC DNA]</scope>
    <source>
        <strain evidence="8 9">MUT 4182</strain>
    </source>
</reference>
<dbReference type="GO" id="GO:0000139">
    <property type="term" value="C:Golgi membrane"/>
    <property type="evidence" value="ECO:0007669"/>
    <property type="project" value="UniProtKB-SubCell"/>
</dbReference>
<evidence type="ECO:0000256" key="5">
    <source>
        <dbReference type="ARBA" id="ARBA00023136"/>
    </source>
</evidence>
<evidence type="ECO:0000256" key="1">
    <source>
        <dbReference type="ARBA" id="ARBA00004141"/>
    </source>
</evidence>
<gene>
    <name evidence="8" type="ORF">M407DRAFT_28574</name>
</gene>
<evidence type="ECO:0000256" key="3">
    <source>
        <dbReference type="ARBA" id="ARBA00022692"/>
    </source>
</evidence>
<feature type="transmembrane region" description="Helical" evidence="6">
    <location>
        <begin position="161"/>
        <end position="179"/>
    </location>
</feature>
<dbReference type="STRING" id="1051891.A0A0C3KKE5"/>
<sequence>MADDYHPAQLHPQEPSASGFWTVEYYQQYFDVDTKTVLMRCYAALVPTNDFVADVCDSKPDMYGPFWTLTTVIFFLFVTTSLASSIGSYLSDKPYNYDFTLLSVAVGLVYAYGMGLPAAMWALMRYLSVTEWGLVEWLAVWGYGMTVWIPVSLLCIAPIPLLRWVLVGLAAILSGYFLVRNVYPVLALAEQKSTRLLVPIIAVIHLGVALTLKILFFSYYIVKEVGVKEPDALPSSPVGPDSPAPTALFS</sequence>
<feature type="transmembrane region" description="Helical" evidence="6">
    <location>
        <begin position="66"/>
        <end position="87"/>
    </location>
</feature>
<name>A0A0C3KKE5_9AGAM</name>
<accession>A0A0C3KKE5</accession>
<dbReference type="PANTHER" id="PTHR12822:SF2">
    <property type="entry name" value="PROTEIN YIPF"/>
    <property type="match status" value="1"/>
</dbReference>
<dbReference type="EMBL" id="KN823125">
    <property type="protein sequence ID" value="KIO21863.1"/>
    <property type="molecule type" value="Genomic_DNA"/>
</dbReference>
<organism evidence="8 9">
    <name type="scientific">Tulasnella calospora MUT 4182</name>
    <dbReference type="NCBI Taxonomy" id="1051891"/>
    <lineage>
        <taxon>Eukaryota</taxon>
        <taxon>Fungi</taxon>
        <taxon>Dikarya</taxon>
        <taxon>Basidiomycota</taxon>
        <taxon>Agaricomycotina</taxon>
        <taxon>Agaricomycetes</taxon>
        <taxon>Cantharellales</taxon>
        <taxon>Tulasnellaceae</taxon>
        <taxon>Tulasnella</taxon>
    </lineage>
</organism>
<feature type="transmembrane region" description="Helical" evidence="6">
    <location>
        <begin position="134"/>
        <end position="154"/>
    </location>
</feature>
<comment type="similarity">
    <text evidence="2 6">Belongs to the YIP1 family.</text>
</comment>
<reference evidence="9" key="2">
    <citation type="submission" date="2015-01" db="EMBL/GenBank/DDBJ databases">
        <title>Evolutionary Origins and Diversification of the Mycorrhizal Mutualists.</title>
        <authorList>
            <consortium name="DOE Joint Genome Institute"/>
            <consortium name="Mycorrhizal Genomics Consortium"/>
            <person name="Kohler A."/>
            <person name="Kuo A."/>
            <person name="Nagy L.G."/>
            <person name="Floudas D."/>
            <person name="Copeland A."/>
            <person name="Barry K.W."/>
            <person name="Cichocki N."/>
            <person name="Veneault-Fourrey C."/>
            <person name="LaButti K."/>
            <person name="Lindquist E.A."/>
            <person name="Lipzen A."/>
            <person name="Lundell T."/>
            <person name="Morin E."/>
            <person name="Murat C."/>
            <person name="Riley R."/>
            <person name="Ohm R."/>
            <person name="Sun H."/>
            <person name="Tunlid A."/>
            <person name="Henrissat B."/>
            <person name="Grigoriev I.V."/>
            <person name="Hibbett D.S."/>
            <person name="Martin F."/>
        </authorList>
    </citation>
    <scope>NUCLEOTIDE SEQUENCE [LARGE SCALE GENOMIC DNA]</scope>
    <source>
        <strain evidence="9">MUT 4182</strain>
    </source>
</reference>
<keyword evidence="5 6" id="KW-0472">Membrane</keyword>
<protein>
    <recommendedName>
        <fullName evidence="6">Protein YIP</fullName>
    </recommendedName>
</protein>
<feature type="domain" description="Yip1" evidence="7">
    <location>
        <begin position="49"/>
        <end position="210"/>
    </location>
</feature>
<keyword evidence="9" id="KW-1185">Reference proteome</keyword>
<dbReference type="InterPro" id="IPR039765">
    <property type="entry name" value="Yip5/YIPF1/YIPF2"/>
</dbReference>
<evidence type="ECO:0000259" key="7">
    <source>
        <dbReference type="Pfam" id="PF04893"/>
    </source>
</evidence>
<feature type="transmembrane region" description="Helical" evidence="6">
    <location>
        <begin position="199"/>
        <end position="222"/>
    </location>
</feature>